<feature type="compositionally biased region" description="Low complexity" evidence="1">
    <location>
        <begin position="61"/>
        <end position="79"/>
    </location>
</feature>
<dbReference type="HOGENOM" id="CLU_802371_0_0_1"/>
<dbReference type="KEGG" id="lgi:LOTGIDRAFT_167364"/>
<feature type="region of interest" description="Disordered" evidence="1">
    <location>
        <begin position="1"/>
        <end position="91"/>
    </location>
</feature>
<dbReference type="PANTHER" id="PTHR16524:SF2">
    <property type="entry name" value="CELL DEATH REGULATOR AVEN"/>
    <property type="match status" value="1"/>
</dbReference>
<dbReference type="EMBL" id="KB203149">
    <property type="protein sequence ID" value="ESO86138.1"/>
    <property type="molecule type" value="Genomic_DNA"/>
</dbReference>
<evidence type="ECO:0008006" key="4">
    <source>
        <dbReference type="Google" id="ProtNLM"/>
    </source>
</evidence>
<accession>V3Z5T7</accession>
<dbReference type="STRING" id="225164.V3Z5T7"/>
<dbReference type="RefSeq" id="XP_009063100.1">
    <property type="nucleotide sequence ID" value="XM_009064852.1"/>
</dbReference>
<dbReference type="CTD" id="20240601"/>
<name>V3Z5T7_LOTGI</name>
<dbReference type="AlphaFoldDB" id="V3Z5T7"/>
<evidence type="ECO:0000313" key="3">
    <source>
        <dbReference type="Proteomes" id="UP000030746"/>
    </source>
</evidence>
<reference evidence="2 3" key="1">
    <citation type="journal article" date="2013" name="Nature">
        <title>Insights into bilaterian evolution from three spiralian genomes.</title>
        <authorList>
            <person name="Simakov O."/>
            <person name="Marletaz F."/>
            <person name="Cho S.J."/>
            <person name="Edsinger-Gonzales E."/>
            <person name="Havlak P."/>
            <person name="Hellsten U."/>
            <person name="Kuo D.H."/>
            <person name="Larsson T."/>
            <person name="Lv J."/>
            <person name="Arendt D."/>
            <person name="Savage R."/>
            <person name="Osoegawa K."/>
            <person name="de Jong P."/>
            <person name="Grimwood J."/>
            <person name="Chapman J.A."/>
            <person name="Shapiro H."/>
            <person name="Aerts A."/>
            <person name="Otillar R.P."/>
            <person name="Terry A.Y."/>
            <person name="Boore J.L."/>
            <person name="Grigoriev I.V."/>
            <person name="Lindberg D.R."/>
            <person name="Seaver E.C."/>
            <person name="Weisblat D.A."/>
            <person name="Putnam N.H."/>
            <person name="Rokhsar D.S."/>
        </authorList>
    </citation>
    <scope>NUCLEOTIDE SEQUENCE [LARGE SCALE GENOMIC DNA]</scope>
</reference>
<dbReference type="OMA" id="CIPFHKR"/>
<dbReference type="InterPro" id="IPR026187">
    <property type="entry name" value="Aven"/>
</dbReference>
<dbReference type="GeneID" id="20240601"/>
<organism evidence="2 3">
    <name type="scientific">Lottia gigantea</name>
    <name type="common">Giant owl limpet</name>
    <dbReference type="NCBI Taxonomy" id="225164"/>
    <lineage>
        <taxon>Eukaryota</taxon>
        <taxon>Metazoa</taxon>
        <taxon>Spiralia</taxon>
        <taxon>Lophotrochozoa</taxon>
        <taxon>Mollusca</taxon>
        <taxon>Gastropoda</taxon>
        <taxon>Patellogastropoda</taxon>
        <taxon>Lottioidea</taxon>
        <taxon>Lottiidae</taxon>
        <taxon>Lottia</taxon>
    </lineage>
</organism>
<feature type="compositionally biased region" description="Polar residues" evidence="1">
    <location>
        <begin position="47"/>
        <end position="57"/>
    </location>
</feature>
<feature type="compositionally biased region" description="Basic residues" evidence="1">
    <location>
        <begin position="7"/>
        <end position="19"/>
    </location>
</feature>
<proteinExistence type="predicted"/>
<protein>
    <recommendedName>
        <fullName evidence="4">Cell death regulator Aven</fullName>
    </recommendedName>
</protein>
<dbReference type="GO" id="GO:0010972">
    <property type="term" value="P:negative regulation of G2/M transition of mitotic cell cycle"/>
    <property type="evidence" value="ECO:0007669"/>
    <property type="project" value="TreeGrafter"/>
</dbReference>
<keyword evidence="3" id="KW-1185">Reference proteome</keyword>
<sequence>MRPDEHKKKKSAQYKQKHGVPKDTNDGKGTGGKNDKIKFSGKPVKGKNSQDGASSSKEIPCRPSSISRPSNKQVSSNSSDSEEDVPSQGVVYQKKTFSKRKIVSNWDRYEIPHVDENKVEESKGSDFSTVLNLTGSSLSQFRFKSEKNLDKELSDISASQYSNLDLQDLSTCIDTLPLYKQLAIDQHLFTEDQIEKMNTESKEKSKEYISHVPKLPSLKAKPISNINDRDFELEHLSSDIENNLDLGAQPESAIPQTELAKSVILKQTAAICEQECELEQLLSMGNSTSTDIIQNFNIVSNGSIIKTPPDLKSTVLNETQSALHKDQGAVPGMEDLEDWLDSVLDT</sequence>
<dbReference type="Proteomes" id="UP000030746">
    <property type="component" value="Unassembled WGS sequence"/>
</dbReference>
<dbReference type="PANTHER" id="PTHR16524">
    <property type="entry name" value="CELL DEATH REGULATOR AVEN"/>
    <property type="match status" value="1"/>
</dbReference>
<gene>
    <name evidence="2" type="ORF">LOTGIDRAFT_167364</name>
</gene>
<dbReference type="OrthoDB" id="6338233at2759"/>
<evidence type="ECO:0000313" key="2">
    <source>
        <dbReference type="EMBL" id="ESO86138.1"/>
    </source>
</evidence>
<evidence type="ECO:0000256" key="1">
    <source>
        <dbReference type="SAM" id="MobiDB-lite"/>
    </source>
</evidence>